<feature type="region of interest" description="Disordered" evidence="1">
    <location>
        <begin position="337"/>
        <end position="362"/>
    </location>
</feature>
<accession>A0A1I8F7R5</accession>
<proteinExistence type="predicted"/>
<protein>
    <submittedName>
        <fullName evidence="3">Reverse transcriptase domain-containing protein</fullName>
    </submittedName>
</protein>
<evidence type="ECO:0000313" key="3">
    <source>
        <dbReference type="WBParaSite" id="maker-unitig_23903-snap-gene-0.2-mRNA-1"/>
    </source>
</evidence>
<sequence length="476" mass="51449">SGQRRSQFSEAKFFLFANVETLERLLALAECFASISMKPRPLIKSSPAFPNSACPFLGQNAVRLLAIIVLCAPPTTAGHGREIPSSNCSHSTIERALWSSLQEEVDSVESPQEEATARANQSKEIRYTASLECSVRLTAEPPCPAAAGNEFCKKCPSSGECLPVMEAMNRRSSSGRKARVVETVGRSERPSMGQAKDVGMAKMSETAKMSERQMRKMARCRRWGKDVRYGKDVGDVGSGSDGVNGAAPQPWLGRRDSRPFRVTHALDPATAPGWPRKRPSAAASWSSGRGVYRDGQRRVQLPRGPAPRPVAVGDAEQQLRRASLAARPAGAAAVLRGAAPRGWPGRPTHDRPGLQPYGCSARPGWHKAQLQRCRWRRRDPRLSPKVLSSQADPGGISKAVAKQQQQQQECPSSSSDPRTAMPVNSLMRNCRDGLCSEHDSCRAATSATPAPTLDFELDGQKGRISIVPGGRGGTPL</sequence>
<feature type="region of interest" description="Disordered" evidence="1">
    <location>
        <begin position="375"/>
        <end position="423"/>
    </location>
</feature>
<name>A0A1I8F7R5_9PLAT</name>
<keyword evidence="2" id="KW-1185">Reference proteome</keyword>
<feature type="region of interest" description="Disordered" evidence="1">
    <location>
        <begin position="172"/>
        <end position="200"/>
    </location>
</feature>
<evidence type="ECO:0000313" key="2">
    <source>
        <dbReference type="Proteomes" id="UP000095280"/>
    </source>
</evidence>
<feature type="region of interest" description="Disordered" evidence="1">
    <location>
        <begin position="235"/>
        <end position="313"/>
    </location>
</feature>
<dbReference type="WBParaSite" id="maker-unitig_23903-snap-gene-0.2-mRNA-1">
    <property type="protein sequence ID" value="maker-unitig_23903-snap-gene-0.2-mRNA-1"/>
    <property type="gene ID" value="maker-unitig_23903-snap-gene-0.2"/>
</dbReference>
<reference evidence="3" key="1">
    <citation type="submission" date="2016-11" db="UniProtKB">
        <authorList>
            <consortium name="WormBaseParasite"/>
        </authorList>
    </citation>
    <scope>IDENTIFICATION</scope>
</reference>
<dbReference type="AlphaFoldDB" id="A0A1I8F7R5"/>
<evidence type="ECO:0000256" key="1">
    <source>
        <dbReference type="SAM" id="MobiDB-lite"/>
    </source>
</evidence>
<dbReference type="Proteomes" id="UP000095280">
    <property type="component" value="Unplaced"/>
</dbReference>
<organism evidence="2 3">
    <name type="scientific">Macrostomum lignano</name>
    <dbReference type="NCBI Taxonomy" id="282301"/>
    <lineage>
        <taxon>Eukaryota</taxon>
        <taxon>Metazoa</taxon>
        <taxon>Spiralia</taxon>
        <taxon>Lophotrochozoa</taxon>
        <taxon>Platyhelminthes</taxon>
        <taxon>Rhabditophora</taxon>
        <taxon>Macrostomorpha</taxon>
        <taxon>Macrostomida</taxon>
        <taxon>Macrostomidae</taxon>
        <taxon>Macrostomum</taxon>
    </lineage>
</organism>